<dbReference type="Pfam" id="PF00400">
    <property type="entry name" value="WD40"/>
    <property type="match status" value="1"/>
</dbReference>
<evidence type="ECO:0000256" key="6">
    <source>
        <dbReference type="ARBA" id="ARBA00023235"/>
    </source>
</evidence>
<comment type="catalytic activity">
    <reaction evidence="1">
        <text>[protein]-peptidylproline (omega=180) = [protein]-peptidylproline (omega=0)</text>
        <dbReference type="Rhea" id="RHEA:16237"/>
        <dbReference type="Rhea" id="RHEA-COMP:10747"/>
        <dbReference type="Rhea" id="RHEA-COMP:10748"/>
        <dbReference type="ChEBI" id="CHEBI:83833"/>
        <dbReference type="ChEBI" id="CHEBI:83834"/>
        <dbReference type="EC" id="5.2.1.8"/>
    </reaction>
</comment>
<keyword evidence="4" id="KW-0677">Repeat</keyword>
<keyword evidence="3" id="KW-0853">WD repeat</keyword>
<keyword evidence="6 8" id="KW-0413">Isomerase</keyword>
<dbReference type="STRING" id="869250.J4C2U7"/>
<dbReference type="EMBL" id="AP011946">
    <property type="protein sequence ID" value="BAM39311.1"/>
    <property type="molecule type" value="Genomic_DNA"/>
</dbReference>
<dbReference type="VEuPathDB" id="PiroplasmaDB:TOT_010000770"/>
<dbReference type="PROSITE" id="PS50072">
    <property type="entry name" value="CSA_PPIASE_2"/>
    <property type="match status" value="1"/>
</dbReference>
<evidence type="ECO:0000259" key="7">
    <source>
        <dbReference type="PROSITE" id="PS50072"/>
    </source>
</evidence>
<keyword evidence="5" id="KW-0697">Rotamase</keyword>
<dbReference type="InterPro" id="IPR044666">
    <property type="entry name" value="Cyclophilin_A-like"/>
</dbReference>
<name>J4C2U7_THEOR</name>
<dbReference type="Gene3D" id="2.40.100.10">
    <property type="entry name" value="Cyclophilin-like"/>
    <property type="match status" value="1"/>
</dbReference>
<gene>
    <name evidence="8" type="ORF">TOT_010000770</name>
</gene>
<keyword evidence="9" id="KW-1185">Reference proteome</keyword>
<dbReference type="SUPFAM" id="SSF50978">
    <property type="entry name" value="WD40 repeat-like"/>
    <property type="match status" value="1"/>
</dbReference>
<dbReference type="Pfam" id="PF00160">
    <property type="entry name" value="Pro_isomerase"/>
    <property type="match status" value="1"/>
</dbReference>
<evidence type="ECO:0000256" key="4">
    <source>
        <dbReference type="ARBA" id="ARBA00022737"/>
    </source>
</evidence>
<dbReference type="PANTHER" id="PTHR45625:SF4">
    <property type="entry name" value="PEPTIDYLPROLYL ISOMERASE DOMAIN AND WD REPEAT-CONTAINING PROTEIN 1"/>
    <property type="match status" value="1"/>
</dbReference>
<dbReference type="eggNOG" id="KOG0882">
    <property type="taxonomic scope" value="Eukaryota"/>
</dbReference>
<dbReference type="GO" id="GO:0003755">
    <property type="term" value="F:peptidyl-prolyl cis-trans isomerase activity"/>
    <property type="evidence" value="ECO:0007669"/>
    <property type="project" value="UniProtKB-KW"/>
</dbReference>
<dbReference type="OrthoDB" id="271386at2759"/>
<dbReference type="InterPro" id="IPR036322">
    <property type="entry name" value="WD40_repeat_dom_sf"/>
</dbReference>
<dbReference type="Gene3D" id="2.130.10.10">
    <property type="entry name" value="YVTN repeat-like/Quinoprotein amine dehydrogenase"/>
    <property type="match status" value="1"/>
</dbReference>
<accession>J4C2U7</accession>
<dbReference type="EC" id="5.2.1.8" evidence="2"/>
<dbReference type="InterPro" id="IPR029000">
    <property type="entry name" value="Cyclophilin-like_dom_sf"/>
</dbReference>
<dbReference type="OMA" id="GMVEYWR"/>
<dbReference type="SMART" id="SM00320">
    <property type="entry name" value="WD40"/>
    <property type="match status" value="3"/>
</dbReference>
<proteinExistence type="predicted"/>
<evidence type="ECO:0000313" key="9">
    <source>
        <dbReference type="Proteomes" id="UP000003786"/>
    </source>
</evidence>
<organism evidence="8 9">
    <name type="scientific">Theileria orientalis strain Shintoku</name>
    <dbReference type="NCBI Taxonomy" id="869250"/>
    <lineage>
        <taxon>Eukaryota</taxon>
        <taxon>Sar</taxon>
        <taxon>Alveolata</taxon>
        <taxon>Apicomplexa</taxon>
        <taxon>Aconoidasida</taxon>
        <taxon>Piroplasmida</taxon>
        <taxon>Theileriidae</taxon>
        <taxon>Theileria</taxon>
    </lineage>
</organism>
<sequence length="633" mass="71917">MSDPDLNSESSSEDEYGNVKRILINILGPVPVPVVKKRKTVQFNDSLYLSHFPCSNFYSRSYTHRTFVKHGMVWTVNNLFSVVASHSTRYIATGSDDGCIKFWYYDQDGVQFVKHLTAHTSAIIQMRASVDGLHLGCISYDKTYKHIDFQSFDLVNIIKLDFVPVALEFLTSENSPHPVVAIMNSSREVHIFKPTLQSTSVSKFEIGTTSPHLMLFNPRAGVCLVANNTGDVDLYDVETFKFPKCSEYFRVKMKSDTDLYEMRKYNTHVVSMSISPNWNLVAMYCNDGMIRIFRFETMKLYRVYDETVTMYSVAQTDPNQSVLHFDSSDFLRRQSCENEISKLTGEGEYTNLLFDSSSNYLMYPCMLGVKIVNIITNKLVRVIGKSEPSLRYMKISLLQHVVDKVRLELFIKRYKPSMDANQDVLPPILIATAFQKSKLYIFTDKDPDDDEIETRDVISDQHGEKAETKVVDKGGKLAKEAIIHTSKGDIHVQLFYNECKKTVENFTVHSLNGYYNGTIFHRVIKNFMIQGGDPTGDGTGGESIWGNEFEDEIHPSLKHDRPFTLAMANSGPNTNGSQFYITTVPCPWLDGKHTVFGRVTSGMDIVQDIEKIPTNKDDKPIKDVVIVSIKPIL</sequence>
<dbReference type="SUPFAM" id="SSF50891">
    <property type="entry name" value="Cyclophilin-like"/>
    <property type="match status" value="1"/>
</dbReference>
<dbReference type="GeneID" id="20713649"/>
<evidence type="ECO:0000256" key="5">
    <source>
        <dbReference type="ARBA" id="ARBA00023110"/>
    </source>
</evidence>
<dbReference type="PANTHER" id="PTHR45625">
    <property type="entry name" value="PEPTIDYL-PROLYL CIS-TRANS ISOMERASE-RELATED"/>
    <property type="match status" value="1"/>
</dbReference>
<dbReference type="InterPro" id="IPR001680">
    <property type="entry name" value="WD40_rpt"/>
</dbReference>
<dbReference type="InterPro" id="IPR020892">
    <property type="entry name" value="Cyclophilin-type_PPIase_CS"/>
</dbReference>
<dbReference type="PROSITE" id="PS00170">
    <property type="entry name" value="CSA_PPIASE_1"/>
    <property type="match status" value="1"/>
</dbReference>
<evidence type="ECO:0000313" key="8">
    <source>
        <dbReference type="EMBL" id="BAM39311.1"/>
    </source>
</evidence>
<dbReference type="GO" id="GO:0005634">
    <property type="term" value="C:nucleus"/>
    <property type="evidence" value="ECO:0007669"/>
    <property type="project" value="UniProtKB-ARBA"/>
</dbReference>
<dbReference type="InterPro" id="IPR015943">
    <property type="entry name" value="WD40/YVTN_repeat-like_dom_sf"/>
</dbReference>
<dbReference type="Proteomes" id="UP000003786">
    <property type="component" value="Chromosome 1"/>
</dbReference>
<dbReference type="PRINTS" id="PR00153">
    <property type="entry name" value="CSAPPISMRASE"/>
</dbReference>
<dbReference type="FunFam" id="2.40.100.10:FF:000003">
    <property type="entry name" value="Peptidylprolyl isomerase domain and WD repeat-containing 1"/>
    <property type="match status" value="1"/>
</dbReference>
<feature type="domain" description="PPIase cyclophilin-type" evidence="7">
    <location>
        <begin position="477"/>
        <end position="631"/>
    </location>
</feature>
<reference evidence="8 9" key="1">
    <citation type="journal article" date="2012" name="MBio">
        <title>Comparative genome analysis of three eukaryotic parasites with differing abilities to transform leukocytes reveals key mediators of Theileria-induced leukocyte transformation.</title>
        <authorList>
            <person name="Hayashida K."/>
            <person name="Hara Y."/>
            <person name="Abe T."/>
            <person name="Yamasaki C."/>
            <person name="Toyoda A."/>
            <person name="Kosuge T."/>
            <person name="Suzuki Y."/>
            <person name="Sato Y."/>
            <person name="Kawashima S."/>
            <person name="Katayama T."/>
            <person name="Wakaguri H."/>
            <person name="Inoue N."/>
            <person name="Homma K."/>
            <person name="Tada-Umezaki M."/>
            <person name="Yagi Y."/>
            <person name="Fujii Y."/>
            <person name="Habara T."/>
            <person name="Kanehisa M."/>
            <person name="Watanabe H."/>
            <person name="Ito K."/>
            <person name="Gojobori T."/>
            <person name="Sugawara H."/>
            <person name="Imanishi T."/>
            <person name="Weir W."/>
            <person name="Gardner M."/>
            <person name="Pain A."/>
            <person name="Shiels B."/>
            <person name="Hattori M."/>
            <person name="Nene V."/>
            <person name="Sugimoto C."/>
        </authorList>
    </citation>
    <scope>NUCLEOTIDE SEQUENCE [LARGE SCALE GENOMIC DNA]</scope>
    <source>
        <strain evidence="8 9">Shintoku</strain>
    </source>
</reference>
<dbReference type="InterPro" id="IPR002130">
    <property type="entry name" value="Cyclophilin-type_PPIase_dom"/>
</dbReference>
<evidence type="ECO:0000256" key="1">
    <source>
        <dbReference type="ARBA" id="ARBA00000971"/>
    </source>
</evidence>
<protein>
    <recommendedName>
        <fullName evidence="2">peptidylprolyl isomerase</fullName>
        <ecNumber evidence="2">5.2.1.8</ecNumber>
    </recommendedName>
</protein>
<dbReference type="KEGG" id="tot:TOT_010000770"/>
<dbReference type="GO" id="GO:0006457">
    <property type="term" value="P:protein folding"/>
    <property type="evidence" value="ECO:0007669"/>
    <property type="project" value="InterPro"/>
</dbReference>
<evidence type="ECO:0000256" key="2">
    <source>
        <dbReference type="ARBA" id="ARBA00013194"/>
    </source>
</evidence>
<evidence type="ECO:0000256" key="3">
    <source>
        <dbReference type="ARBA" id="ARBA00022574"/>
    </source>
</evidence>
<dbReference type="AlphaFoldDB" id="J4C2U7"/>
<dbReference type="RefSeq" id="XP_009689612.1">
    <property type="nucleotide sequence ID" value="XM_009691317.1"/>
</dbReference>